<evidence type="ECO:0000256" key="5">
    <source>
        <dbReference type="SAM" id="Coils"/>
    </source>
</evidence>
<evidence type="ECO:0000256" key="1">
    <source>
        <dbReference type="ARBA" id="ARBA00023054"/>
    </source>
</evidence>
<evidence type="ECO:0000256" key="6">
    <source>
        <dbReference type="SAM" id="MobiDB-lite"/>
    </source>
</evidence>
<dbReference type="Proteomes" id="UP000472260">
    <property type="component" value="Unassembled WGS sequence"/>
</dbReference>
<dbReference type="AlphaFoldDB" id="A0A671Q4N1"/>
<sequence>MFSSKKENLPSPILEDSFFPFSSSHSSSGHRIMAPTMGADDLLASPQDDSSPTLLEKDLILAAEVGQALLEKNEELAAQIEQMEREMEAMQQEKHMLQRRLEVRDLEAGQQEAELQADITALRAQLEQKHVQSRDRRREESEQLTQLSNHNQKLVEQLAEAVALEHTLRTELRSLREEMEDTSFSKTISSARLDSLQAENRVMKERCTHMDERLKSTQEDNHRLRSERDGLRERVTELQTSLKDKETELEQEHSTVFQLRTVNRTLQQRVQALGEEASLGEATCFPMSLQSEIQQSQAKETILAHSAILQEKEEEIQRLQKELQSRETELEGLREEVKPFHNSPGKPTYSALEEEIILARQERDALNQQLLNTIRHKVALSQEVESWQPGQCSCLVFLRGGHASTDMSSGSTPTKRKGKRQRTDRPSKRHSHHQITACTWGRWKERIFFFSVWGRLTGGQIRRDKKRREYSNERFLTFFLQM</sequence>
<dbReference type="OrthoDB" id="9451547at2759"/>
<accession>A0A671Q4N1</accession>
<dbReference type="PANTHER" id="PTHR32123">
    <property type="entry name" value="BICD FAMILY-LIKE CARGO ADAPTER"/>
    <property type="match status" value="1"/>
</dbReference>
<dbReference type="InterPro" id="IPR051149">
    <property type="entry name" value="Spindly/BICDR_Dynein_Adapter"/>
</dbReference>
<dbReference type="Ensembl" id="ENSSANT00000069049.1">
    <property type="protein sequence ID" value="ENSSANP00000064955.1"/>
    <property type="gene ID" value="ENSSANG00000032389.1"/>
</dbReference>
<dbReference type="PANTHER" id="PTHR32123:SF11">
    <property type="entry name" value="BICD FAMILY-LIKE CARGO ADAPTER 2-RELATED"/>
    <property type="match status" value="1"/>
</dbReference>
<dbReference type="GO" id="GO:0055107">
    <property type="term" value="P:Golgi to secretory granule transport"/>
    <property type="evidence" value="ECO:0007669"/>
    <property type="project" value="TreeGrafter"/>
</dbReference>
<evidence type="ECO:0000256" key="3">
    <source>
        <dbReference type="ARBA" id="ARBA00041790"/>
    </source>
</evidence>
<dbReference type="RefSeq" id="XP_016346021.1">
    <property type="nucleotide sequence ID" value="XM_016490535.1"/>
</dbReference>
<reference evidence="7" key="1">
    <citation type="submission" date="2025-05" db="UniProtKB">
        <authorList>
            <consortium name="Ensembl"/>
        </authorList>
    </citation>
    <scope>IDENTIFICATION</scope>
</reference>
<feature type="coiled-coil region" evidence="5">
    <location>
        <begin position="66"/>
        <end position="248"/>
    </location>
</feature>
<evidence type="ECO:0000313" key="7">
    <source>
        <dbReference type="Ensembl" id="ENSSANP00000064949.1"/>
    </source>
</evidence>
<dbReference type="KEGG" id="sanh:107691738"/>
<proteinExistence type="predicted"/>
<protein>
    <recommendedName>
        <fullName evidence="2">BICD family-like cargo adapter 2</fullName>
    </recommendedName>
    <alternativeName>
        <fullName evidence="3">Bicaudal D-related protein 2</fullName>
    </alternativeName>
    <alternativeName>
        <fullName evidence="4">Coiled-coil domain-containing protein 64B</fullName>
    </alternativeName>
</protein>
<name>A0A671Q4N1_9TELE</name>
<gene>
    <name evidence="7" type="primary">LOC107691738</name>
</gene>
<dbReference type="GO" id="GO:0047496">
    <property type="term" value="P:vesicle transport along microtubule"/>
    <property type="evidence" value="ECO:0007669"/>
    <property type="project" value="TreeGrafter"/>
</dbReference>
<organism evidence="7 8">
    <name type="scientific">Sinocyclocheilus anshuiensis</name>
    <dbReference type="NCBI Taxonomy" id="1608454"/>
    <lineage>
        <taxon>Eukaryota</taxon>
        <taxon>Metazoa</taxon>
        <taxon>Chordata</taxon>
        <taxon>Craniata</taxon>
        <taxon>Vertebrata</taxon>
        <taxon>Euteleostomi</taxon>
        <taxon>Actinopterygii</taxon>
        <taxon>Neopterygii</taxon>
        <taxon>Teleostei</taxon>
        <taxon>Ostariophysi</taxon>
        <taxon>Cypriniformes</taxon>
        <taxon>Cyprinidae</taxon>
        <taxon>Cyprininae</taxon>
        <taxon>Sinocyclocheilus</taxon>
    </lineage>
</organism>
<evidence type="ECO:0000313" key="8">
    <source>
        <dbReference type="Proteomes" id="UP000472260"/>
    </source>
</evidence>
<dbReference type="Ensembl" id="ENSSANT00000069043.1">
    <property type="protein sequence ID" value="ENSSANP00000064949.1"/>
    <property type="gene ID" value="ENSSANG00000032389.1"/>
</dbReference>
<dbReference type="GeneID" id="107691738"/>
<keyword evidence="1 5" id="KW-0175">Coiled coil</keyword>
<keyword evidence="8" id="KW-1185">Reference proteome</keyword>
<dbReference type="Gene3D" id="1.20.5.490">
    <property type="entry name" value="Single helix bin"/>
    <property type="match status" value="1"/>
</dbReference>
<feature type="region of interest" description="Disordered" evidence="6">
    <location>
        <begin position="404"/>
        <end position="433"/>
    </location>
</feature>
<evidence type="ECO:0000256" key="2">
    <source>
        <dbReference type="ARBA" id="ARBA00040983"/>
    </source>
</evidence>
<feature type="coiled-coil region" evidence="5">
    <location>
        <begin position="302"/>
        <end position="369"/>
    </location>
</feature>
<evidence type="ECO:0000256" key="4">
    <source>
        <dbReference type="ARBA" id="ARBA00043196"/>
    </source>
</evidence>